<dbReference type="PANTHER" id="PTHR42085:SF2">
    <property type="entry name" value="F-BOX DOMAIN-CONTAINING PROTEIN"/>
    <property type="match status" value="1"/>
</dbReference>
<reference evidence="1 2" key="1">
    <citation type="journal article" date="2024" name="J. Plant Pathol.">
        <title>Sequence and assembly of the genome of Seiridium unicorne, isolate CBS 538.82, causal agent of cypress canker disease.</title>
        <authorList>
            <person name="Scali E."/>
            <person name="Rocca G.D."/>
            <person name="Danti R."/>
            <person name="Garbelotto M."/>
            <person name="Barberini S."/>
            <person name="Baroncelli R."/>
            <person name="Emiliani G."/>
        </authorList>
    </citation>
    <scope>NUCLEOTIDE SEQUENCE [LARGE SCALE GENOMIC DNA]</scope>
    <source>
        <strain evidence="1 2">BM-138-508</strain>
    </source>
</reference>
<evidence type="ECO:0000313" key="2">
    <source>
        <dbReference type="Proteomes" id="UP001408356"/>
    </source>
</evidence>
<evidence type="ECO:0000313" key="1">
    <source>
        <dbReference type="EMBL" id="KAK9413828.1"/>
    </source>
</evidence>
<protein>
    <submittedName>
        <fullName evidence="1">Uncharacterized protein</fullName>
    </submittedName>
</protein>
<accession>A0ABR2UGS9</accession>
<proteinExistence type="predicted"/>
<gene>
    <name evidence="1" type="ORF">SUNI508_11646</name>
</gene>
<name>A0ABR2UGS9_9PEZI</name>
<keyword evidence="2" id="KW-1185">Reference proteome</keyword>
<sequence>MPLHHIIVVPNMAVVSNSQSELDQQQIPNILKLPTEIRHHIYEAAGLVSGAVLRLVPGRGMGHGYAEEPPSESCLLTLNVLQACKAMHAEVKNFICARNTLVVVFEHVDYGLEYLHRLRPQQCAVLKDLVVQLHLEASVDGSENEARDPPRAPPEKQLNQDRISLWTTAARHILSNTTPHTLNLRLFCDTGASDTTLAVLQPLKDFPGVLNDCALRLHHQKNDRVIRTIACEVANRARGFDPGLRARPFHFFNLPPEIRTHILEYSDLVTPYTEVYWSANRGFRIALARSRCGGDEGRKRLDIARFITRHMWPDVLHNLRNIELIFPAIHHNKGMISCDPNYADLCFAIDHLKAHANLGQLTIIVHMTTANSVLQGDQQSIHRAFVESGGVWRVAVQPHRQLLSHFENLRGMNRFFVHLEWAWRWCVEYPYVGRRHSWLDVETHGFESQLEKFVMGNDYQSETAGKVKEQPSIWLHSIWERGTDYRAS</sequence>
<comment type="caution">
    <text evidence="1">The sequence shown here is derived from an EMBL/GenBank/DDBJ whole genome shotgun (WGS) entry which is preliminary data.</text>
</comment>
<dbReference type="PANTHER" id="PTHR42085">
    <property type="entry name" value="F-BOX DOMAIN-CONTAINING PROTEIN"/>
    <property type="match status" value="1"/>
</dbReference>
<dbReference type="Proteomes" id="UP001408356">
    <property type="component" value="Unassembled WGS sequence"/>
</dbReference>
<organism evidence="1 2">
    <name type="scientific">Seiridium unicorne</name>
    <dbReference type="NCBI Taxonomy" id="138068"/>
    <lineage>
        <taxon>Eukaryota</taxon>
        <taxon>Fungi</taxon>
        <taxon>Dikarya</taxon>
        <taxon>Ascomycota</taxon>
        <taxon>Pezizomycotina</taxon>
        <taxon>Sordariomycetes</taxon>
        <taxon>Xylariomycetidae</taxon>
        <taxon>Amphisphaeriales</taxon>
        <taxon>Sporocadaceae</taxon>
        <taxon>Seiridium</taxon>
    </lineage>
</organism>
<dbReference type="InterPro" id="IPR038883">
    <property type="entry name" value="AN11006-like"/>
</dbReference>
<dbReference type="EMBL" id="JARVKF010000434">
    <property type="protein sequence ID" value="KAK9413828.1"/>
    <property type="molecule type" value="Genomic_DNA"/>
</dbReference>